<dbReference type="Gene3D" id="3.30.1310.10">
    <property type="entry name" value="Nucleoid-associated protein YbaB-like domain"/>
    <property type="match status" value="1"/>
</dbReference>
<evidence type="ECO:0000313" key="3">
    <source>
        <dbReference type="Proteomes" id="UP001140272"/>
    </source>
</evidence>
<dbReference type="InterPro" id="IPR036894">
    <property type="entry name" value="YbaB-like_sf"/>
</dbReference>
<name>A0A9X2YAH9_9MYCO</name>
<dbReference type="Proteomes" id="UP001140272">
    <property type="component" value="Unassembled WGS sequence"/>
</dbReference>
<feature type="region of interest" description="Disordered" evidence="1">
    <location>
        <begin position="183"/>
        <end position="252"/>
    </location>
</feature>
<feature type="compositionally biased region" description="Polar residues" evidence="1">
    <location>
        <begin position="359"/>
        <end position="368"/>
    </location>
</feature>
<dbReference type="InterPro" id="IPR019710">
    <property type="entry name" value="DUF4226"/>
</dbReference>
<feature type="region of interest" description="Disordered" evidence="1">
    <location>
        <begin position="33"/>
        <end position="93"/>
    </location>
</feature>
<feature type="compositionally biased region" description="Pro residues" evidence="1">
    <location>
        <begin position="61"/>
        <end position="70"/>
    </location>
</feature>
<feature type="region of interest" description="Disordered" evidence="1">
    <location>
        <begin position="300"/>
        <end position="391"/>
    </location>
</feature>
<dbReference type="EMBL" id="JACKRN010000225">
    <property type="protein sequence ID" value="MCV7070188.1"/>
    <property type="molecule type" value="Genomic_DNA"/>
</dbReference>
<organism evidence="2 3">
    <name type="scientific">Mycolicibacterium rufum</name>
    <dbReference type="NCBI Taxonomy" id="318424"/>
    <lineage>
        <taxon>Bacteria</taxon>
        <taxon>Bacillati</taxon>
        <taxon>Actinomycetota</taxon>
        <taxon>Actinomycetes</taxon>
        <taxon>Mycobacteriales</taxon>
        <taxon>Mycobacteriaceae</taxon>
        <taxon>Mycolicibacterium</taxon>
    </lineage>
</organism>
<reference evidence="2" key="2">
    <citation type="journal article" date="2022" name="BMC Genomics">
        <title>Comparative genome analysis of mycobacteria focusing on tRNA and non-coding RNA.</title>
        <authorList>
            <person name="Behra P.R.K."/>
            <person name="Pettersson B.M.F."/>
            <person name="Ramesh M."/>
            <person name="Das S."/>
            <person name="Dasgupta S."/>
            <person name="Kirsebom L.A."/>
        </authorList>
    </citation>
    <scope>NUCLEOTIDE SEQUENCE</scope>
    <source>
        <strain evidence="2">DSM 45406</strain>
    </source>
</reference>
<feature type="compositionally biased region" description="Low complexity" evidence="1">
    <location>
        <begin position="369"/>
        <end position="382"/>
    </location>
</feature>
<protein>
    <submittedName>
        <fullName evidence="2">DUF4226 domain-containing protein</fullName>
    </submittedName>
</protein>
<comment type="caution">
    <text evidence="2">The sequence shown here is derived from an EMBL/GenBank/DDBJ whole genome shotgun (WGS) entry which is preliminary data.</text>
</comment>
<dbReference type="AlphaFoldDB" id="A0A9X2YAH9"/>
<proteinExistence type="predicted"/>
<accession>A0A9X2YAH9</accession>
<gene>
    <name evidence="2" type="ORF">H7H73_06455</name>
</gene>
<feature type="compositionally biased region" description="Polar residues" evidence="1">
    <location>
        <begin position="80"/>
        <end position="93"/>
    </location>
</feature>
<sequence>MTFGLPSVPDLVSDLLEPAVVNVAKVVGAVGRVFGDDDQPPSQTPLQRTNTALYGPGGAPSAPPPAPAPPADSAGGLNDGATSAGDQHTQDTTGASLTDEKLAALLKQIFASNQQARDKINAILADVQSKSKQIAPEMADPASVMAFQKFMDGKFAEIQKVLGDAQVDAKTQAAIMDALGQEYRTSGPAPGEGGGTGSGTGSGSGESAGGGAGGGGGDAAPPPADDSVPSTTPAGDSGLTDPMAGMGPLGMGGMGMDPLSSLAGMGSALPGMLGGLGAGGSPLDALGGLGGLGSALPGLASQFSDKSAPDQGGDGEKFSDTKGDSKTEKSDDQFTDEPSKTDDSSVKKTEPGSPVPTEPTVQPAVNTSPEAAAPAAAPAVAPHTVPLPDGTSVTAADAQRERALKAVLNGSSVSAAYGDQIPPAGSPVMNPVDRNSLRPGDYAQFEAKPAVMYMGNGKIWLDGQLKEIRALTPSADFLGWTGPPAAGGGTQAAVRRRHPAPRHQLRLPRRRRPVTPRRRGVRTMQSDAEIQERTYLETSRSGALLVELDGNGGVVRVQLEPEVNATWSADTLSERLLHLHRLAIMRARLAQRQRMNELGADMPPDDTYPSEVEISAYRARYLDF</sequence>
<evidence type="ECO:0000256" key="1">
    <source>
        <dbReference type="SAM" id="MobiDB-lite"/>
    </source>
</evidence>
<evidence type="ECO:0000313" key="2">
    <source>
        <dbReference type="EMBL" id="MCV7070188.1"/>
    </source>
</evidence>
<reference evidence="2" key="1">
    <citation type="submission" date="2020-07" db="EMBL/GenBank/DDBJ databases">
        <authorList>
            <person name="Pettersson B.M.F."/>
            <person name="Behra P.R.K."/>
            <person name="Ramesh M."/>
            <person name="Das S."/>
            <person name="Dasgupta S."/>
            <person name="Kirsebom L.A."/>
        </authorList>
    </citation>
    <scope>NUCLEOTIDE SEQUENCE</scope>
    <source>
        <strain evidence="2">DSM 45406</strain>
    </source>
</reference>
<feature type="compositionally biased region" description="Gly residues" evidence="1">
    <location>
        <begin position="190"/>
        <end position="218"/>
    </location>
</feature>
<dbReference type="Pfam" id="PF10774">
    <property type="entry name" value="DUF4226"/>
    <property type="match status" value="1"/>
</dbReference>
<feature type="compositionally biased region" description="Basic and acidic residues" evidence="1">
    <location>
        <begin position="314"/>
        <end position="350"/>
    </location>
</feature>
<feature type="compositionally biased region" description="Polar residues" evidence="1">
    <location>
        <begin position="40"/>
        <end position="52"/>
    </location>
</feature>